<name>A0A8X6LPD8_TRICU</name>
<accession>A0A8X6LPD8</accession>
<protein>
    <submittedName>
        <fullName evidence="1">Retrovirus-related Pol polyprotein from transposon opus</fullName>
    </submittedName>
</protein>
<dbReference type="InterPro" id="IPR051320">
    <property type="entry name" value="Viral_Replic_Matur_Polypro"/>
</dbReference>
<proteinExistence type="predicted"/>
<reference evidence="1" key="1">
    <citation type="submission" date="2020-07" db="EMBL/GenBank/DDBJ databases">
        <title>Multicomponent nature underlies the extraordinary mechanical properties of spider dragline silk.</title>
        <authorList>
            <person name="Kono N."/>
            <person name="Nakamura H."/>
            <person name="Mori M."/>
            <person name="Yoshida Y."/>
            <person name="Ohtoshi R."/>
            <person name="Malay A.D."/>
            <person name="Moran D.A.P."/>
            <person name="Tomita M."/>
            <person name="Numata K."/>
            <person name="Arakawa K."/>
        </authorList>
    </citation>
    <scope>NUCLEOTIDE SEQUENCE</scope>
</reference>
<dbReference type="GO" id="GO:0071897">
    <property type="term" value="P:DNA biosynthetic process"/>
    <property type="evidence" value="ECO:0007669"/>
    <property type="project" value="UniProtKB-ARBA"/>
</dbReference>
<keyword evidence="2" id="KW-1185">Reference proteome</keyword>
<organism evidence="1 2">
    <name type="scientific">Trichonephila clavata</name>
    <name type="common">Joro spider</name>
    <name type="synonym">Nephila clavata</name>
    <dbReference type="NCBI Taxonomy" id="2740835"/>
    <lineage>
        <taxon>Eukaryota</taxon>
        <taxon>Metazoa</taxon>
        <taxon>Ecdysozoa</taxon>
        <taxon>Arthropoda</taxon>
        <taxon>Chelicerata</taxon>
        <taxon>Arachnida</taxon>
        <taxon>Araneae</taxon>
        <taxon>Araneomorphae</taxon>
        <taxon>Entelegynae</taxon>
        <taxon>Araneoidea</taxon>
        <taxon>Nephilidae</taxon>
        <taxon>Trichonephila</taxon>
    </lineage>
</organism>
<dbReference type="OrthoDB" id="7698356at2759"/>
<dbReference type="AlphaFoldDB" id="A0A8X6LPD8"/>
<dbReference type="Proteomes" id="UP000887116">
    <property type="component" value="Unassembled WGS sequence"/>
</dbReference>
<dbReference type="SUPFAM" id="SSF56672">
    <property type="entry name" value="DNA/RNA polymerases"/>
    <property type="match status" value="1"/>
</dbReference>
<evidence type="ECO:0000313" key="2">
    <source>
        <dbReference type="Proteomes" id="UP000887116"/>
    </source>
</evidence>
<dbReference type="InterPro" id="IPR043128">
    <property type="entry name" value="Rev_trsase/Diguanyl_cyclase"/>
</dbReference>
<dbReference type="PANTHER" id="PTHR33064:SF37">
    <property type="entry name" value="RIBONUCLEASE H"/>
    <property type="match status" value="1"/>
</dbReference>
<evidence type="ECO:0000313" key="1">
    <source>
        <dbReference type="EMBL" id="GFR18101.1"/>
    </source>
</evidence>
<dbReference type="Gene3D" id="3.30.70.270">
    <property type="match status" value="1"/>
</dbReference>
<dbReference type="EMBL" id="BMAO01017744">
    <property type="protein sequence ID" value="GFR18101.1"/>
    <property type="molecule type" value="Genomic_DNA"/>
</dbReference>
<dbReference type="InterPro" id="IPR043502">
    <property type="entry name" value="DNA/RNA_pol_sf"/>
</dbReference>
<comment type="caution">
    <text evidence="1">The sequence shown here is derived from an EMBL/GenBank/DDBJ whole genome shotgun (WGS) entry which is preliminary data.</text>
</comment>
<sequence length="101" mass="11545">MGTDQVGYITAEGSCPLLEKFEAITNYKLPDTIHVPRTFHGMINFYRRYLKDAAKATEPLHDLLIGAKKKDRRKVPWTKDTIKSFEQCKSDLANAFVLSKI</sequence>
<gene>
    <name evidence="1" type="primary">pol_4433</name>
    <name evidence="1" type="ORF">TNCT_652811</name>
</gene>
<dbReference type="PANTHER" id="PTHR33064">
    <property type="entry name" value="POL PROTEIN"/>
    <property type="match status" value="1"/>
</dbReference>